<protein>
    <submittedName>
        <fullName evidence="1">Uncharacterized protein</fullName>
    </submittedName>
</protein>
<organism evidence="1 2">
    <name type="scientific">Melastoma candidum</name>
    <dbReference type="NCBI Taxonomy" id="119954"/>
    <lineage>
        <taxon>Eukaryota</taxon>
        <taxon>Viridiplantae</taxon>
        <taxon>Streptophyta</taxon>
        <taxon>Embryophyta</taxon>
        <taxon>Tracheophyta</taxon>
        <taxon>Spermatophyta</taxon>
        <taxon>Magnoliopsida</taxon>
        <taxon>eudicotyledons</taxon>
        <taxon>Gunneridae</taxon>
        <taxon>Pentapetalae</taxon>
        <taxon>rosids</taxon>
        <taxon>malvids</taxon>
        <taxon>Myrtales</taxon>
        <taxon>Melastomataceae</taxon>
        <taxon>Melastomatoideae</taxon>
        <taxon>Melastomateae</taxon>
        <taxon>Melastoma</taxon>
    </lineage>
</organism>
<evidence type="ECO:0000313" key="1">
    <source>
        <dbReference type="EMBL" id="KAI4372751.1"/>
    </source>
</evidence>
<gene>
    <name evidence="1" type="ORF">MLD38_010947</name>
</gene>
<name>A0ACB9R0Z2_9MYRT</name>
<keyword evidence="2" id="KW-1185">Reference proteome</keyword>
<comment type="caution">
    <text evidence="1">The sequence shown here is derived from an EMBL/GenBank/DDBJ whole genome shotgun (WGS) entry which is preliminary data.</text>
</comment>
<accession>A0ACB9R0Z2</accession>
<proteinExistence type="predicted"/>
<dbReference type="Proteomes" id="UP001057402">
    <property type="component" value="Chromosome 4"/>
</dbReference>
<dbReference type="EMBL" id="CM042883">
    <property type="protein sequence ID" value="KAI4372751.1"/>
    <property type="molecule type" value="Genomic_DNA"/>
</dbReference>
<sequence>MNDKDVSKQIQQMVPFASPKIEEKVNVISVATEEECNIEKIHLVEAEKKKIRPEGEQQEKQTQLSLKEHIMALQYREDDFHLVGAAGASSLPLIYSLDLARNRLADVAKVAIKGGEGLFTGLFDLYRNIIQFDGIVGLSHRFNIFFVGIMSRGPYLGILTYEGSTNLEQVYFDNQIAQLMVEQSRSQDYKIKNGTTTGVVVLVGFLHEQAKKLLKCKIYPIRITGGYVLVSGITIGNPCKQDTPKIAFRAASTVADLEKKDVNVGLMKVEVRPKDTELVTGIIIDKDMRHPQMPKKIEKAEIAMPTSLFESPKLMTRHKAEIDRVGKFQTSRQQEQKYFNGMVQKCKNVGTTFVIYQWGCGDEANVLLIHEHLPVAHWIDNVELKLTTITIGGRIVPRSHELAPDKHGEAGLVSDESIGATKEQMMYVEHYAISRVVSIFIRGGNKLMIKETKCNIHDALCIARDLVHNNSMLYGGSSARITNSVAAEDVDRYPRVEQYVIGKFTDALDSIPMTLTRSDDSDSTDVVGMMQIRRKEHDTMTSNGLINVVVFGGRRKVILVAYPGSLCICHVDAKMHELGAKVMASDVSVVGVVDLANQIVEVIDHFELKEVLRLSVNSTPPWTEKLFNKNCVLKSVSFPFEYIRGNDYIYAMTSQIEDAFLYMDKGRQMMAPTIKHVSLEVAGLGCEDALIFLFNYAWLNIFETFLHFIIAVMEAIEGMWVALRPVMVLNCRLQGLFYPARKHWFPNVTLEDKGDFVGEVFR</sequence>
<reference evidence="2" key="1">
    <citation type="journal article" date="2023" name="Front. Plant Sci.">
        <title>Chromosomal-level genome assembly of Melastoma candidum provides insights into trichome evolution.</title>
        <authorList>
            <person name="Zhong Y."/>
            <person name="Wu W."/>
            <person name="Sun C."/>
            <person name="Zou P."/>
            <person name="Liu Y."/>
            <person name="Dai S."/>
            <person name="Zhou R."/>
        </authorList>
    </citation>
    <scope>NUCLEOTIDE SEQUENCE [LARGE SCALE GENOMIC DNA]</scope>
</reference>
<evidence type="ECO:0000313" key="2">
    <source>
        <dbReference type="Proteomes" id="UP001057402"/>
    </source>
</evidence>